<dbReference type="InterPro" id="IPR010259">
    <property type="entry name" value="S8pro/Inhibitor_I9"/>
</dbReference>
<dbReference type="GO" id="GO:0005576">
    <property type="term" value="C:extracellular region"/>
    <property type="evidence" value="ECO:0007669"/>
    <property type="project" value="UniProtKB-SubCell"/>
</dbReference>
<dbReference type="FunFam" id="3.40.50.200:FF:000006">
    <property type="entry name" value="Subtilisin-like protease SBT1.5"/>
    <property type="match status" value="1"/>
</dbReference>
<feature type="domain" description="Peptidase S8/S53" evidence="12">
    <location>
        <begin position="143"/>
        <end position="579"/>
    </location>
</feature>
<reference evidence="15" key="1">
    <citation type="submission" date="2021-01" db="UniProtKB">
        <authorList>
            <consortium name="EnsemblPlants"/>
        </authorList>
    </citation>
    <scope>IDENTIFICATION</scope>
</reference>
<sequence>MDTHIHHVLLSAFFLIFGCRFVSRAADSYTYIVHMDKATMPKAFANHHHWYRATLTSAVEQSSRLTADQASDDAGRDRLVYSYDNVVHGFSAVLSVSELEALKNLPGYVSSMKDLPVKPDTTRTAQYLGLNPGFGAWPASSYGKDVIIGVIDTGIWPESRSFADDGFGAVPSRWKGGCQAGTQFNTSMCNKKLIGAKFFNRGLVAHTANATLSMNSTRDTDGHGTHTSSTAAGSRVPGASYLGYAPGTSRGMAPMARVAMYKALWEIGAYTSDIIAAIDEAIKDGVDVLSMSLGLTGVPLYQDPIAIATFAVVEKGIFVSTSAGNEGPFLASLHNGTPWVLTVAAGTLDRQFHGNVVLGNGVTVAGQSLYLGTNSSMIPIPLVYLGYCNDMQKLRKVGYKVVVCQDVNETMSEQVWNVQYSNVAGGVFISNVSDLEEYMMSSFPATFVNLRDGETIKSYIKKNPKSAKAVLQFEKTSTGSKPAPQVTDYSSRGPSISCPRVLKPDLMAPGALILASWPDNTSVRAVDSKLLYSSFNVISGTSMSCPHASGVAALLVAAHRDWSPAAIRSSMMTTSDILDNTGKPISDMGDSGRTATPLAMGSGQINPNKALDPGLVYDAGARDYTNLLCSLNFTAKQIQTITRAPSHTCPSNPSFQLNYPSFIAYYNGTGALPGPAQEFVRTVTNVGGQRATYTAKITSIDGFEVSVAPNKLAFKARNEKREFKLTIRGPVKDVEYLSFGYLSWVEDSGRHTVRSPIVVTSLRDVEIDNGKI</sequence>
<comment type="similarity">
    <text evidence="2 10">Belongs to the peptidase S8 family.</text>
</comment>
<evidence type="ECO:0000256" key="8">
    <source>
        <dbReference type="ARBA" id="ARBA00023180"/>
    </source>
</evidence>
<evidence type="ECO:0000256" key="3">
    <source>
        <dbReference type="ARBA" id="ARBA00022525"/>
    </source>
</evidence>
<feature type="active site" description="Charge relay system" evidence="9 10">
    <location>
        <position position="152"/>
    </location>
</feature>
<protein>
    <recommendedName>
        <fullName evidence="17">Subtilisin-like protease SBT1.9</fullName>
    </recommendedName>
</protein>
<evidence type="ECO:0000256" key="1">
    <source>
        <dbReference type="ARBA" id="ARBA00004613"/>
    </source>
</evidence>
<dbReference type="Proteomes" id="UP000594263">
    <property type="component" value="Unplaced"/>
</dbReference>
<dbReference type="FunFam" id="3.30.70.80:FF:000003">
    <property type="entry name" value="Subtilisin-like protease SBT1.9"/>
    <property type="match status" value="1"/>
</dbReference>
<evidence type="ECO:0000259" key="13">
    <source>
        <dbReference type="Pfam" id="PF05922"/>
    </source>
</evidence>
<feature type="active site" description="Charge relay system" evidence="9 10">
    <location>
        <position position="223"/>
    </location>
</feature>
<feature type="chain" id="PRO_5029902886" description="Subtilisin-like protease SBT1.9" evidence="11">
    <location>
        <begin position="26"/>
        <end position="772"/>
    </location>
</feature>
<dbReference type="SUPFAM" id="SSF52743">
    <property type="entry name" value="Subtilisin-like"/>
    <property type="match status" value="1"/>
</dbReference>
<accession>A0A7N0SXL0</accession>
<dbReference type="EnsemblPlants" id="Kaladp0011s1221.1.v1.1">
    <property type="protein sequence ID" value="Kaladp0011s1221.1.v1.1.CDS.1"/>
    <property type="gene ID" value="Kaladp0011s1221.v1.1"/>
</dbReference>
<evidence type="ECO:0000256" key="4">
    <source>
        <dbReference type="ARBA" id="ARBA00022670"/>
    </source>
</evidence>
<dbReference type="Gene3D" id="2.60.40.2310">
    <property type="match status" value="1"/>
</dbReference>
<dbReference type="InterPro" id="IPR045051">
    <property type="entry name" value="SBT"/>
</dbReference>
<dbReference type="OMA" id="GVFSSHQ"/>
<dbReference type="Gene3D" id="3.50.30.30">
    <property type="match status" value="1"/>
</dbReference>
<dbReference type="PRINTS" id="PR00723">
    <property type="entry name" value="SUBTILISIN"/>
</dbReference>
<keyword evidence="7 10" id="KW-0720">Serine protease</keyword>
<dbReference type="AlphaFoldDB" id="A0A7N0SXL0"/>
<dbReference type="InterPro" id="IPR036852">
    <property type="entry name" value="Peptidase_S8/S53_dom_sf"/>
</dbReference>
<proteinExistence type="inferred from homology"/>
<dbReference type="PROSITE" id="PS51892">
    <property type="entry name" value="SUBTILASE"/>
    <property type="match status" value="1"/>
</dbReference>
<evidence type="ECO:0000256" key="10">
    <source>
        <dbReference type="PROSITE-ProRule" id="PRU01240"/>
    </source>
</evidence>
<dbReference type="InterPro" id="IPR034197">
    <property type="entry name" value="Peptidases_S8_3"/>
</dbReference>
<dbReference type="Gramene" id="Kaladp0011s1221.1.v1.1">
    <property type="protein sequence ID" value="Kaladp0011s1221.1.v1.1.CDS.1"/>
    <property type="gene ID" value="Kaladp0011s1221.v1.1"/>
</dbReference>
<comment type="subcellular location">
    <subcellularLocation>
        <location evidence="1">Secreted</location>
    </subcellularLocation>
</comment>
<evidence type="ECO:0000313" key="15">
    <source>
        <dbReference type="EnsemblPlants" id="Kaladp0011s1221.1.v1.1.CDS.1"/>
    </source>
</evidence>
<evidence type="ECO:0000259" key="14">
    <source>
        <dbReference type="Pfam" id="PF17766"/>
    </source>
</evidence>
<evidence type="ECO:0008006" key="17">
    <source>
        <dbReference type="Google" id="ProtNLM"/>
    </source>
</evidence>
<dbReference type="InterPro" id="IPR000209">
    <property type="entry name" value="Peptidase_S8/S53_dom"/>
</dbReference>
<evidence type="ECO:0000259" key="12">
    <source>
        <dbReference type="Pfam" id="PF00082"/>
    </source>
</evidence>
<keyword evidence="8" id="KW-0325">Glycoprotein</keyword>
<keyword evidence="5 11" id="KW-0732">Signal</keyword>
<organism evidence="15 16">
    <name type="scientific">Kalanchoe fedtschenkoi</name>
    <name type="common">Lavender scallops</name>
    <name type="synonym">South American air plant</name>
    <dbReference type="NCBI Taxonomy" id="63787"/>
    <lineage>
        <taxon>Eukaryota</taxon>
        <taxon>Viridiplantae</taxon>
        <taxon>Streptophyta</taxon>
        <taxon>Embryophyta</taxon>
        <taxon>Tracheophyta</taxon>
        <taxon>Spermatophyta</taxon>
        <taxon>Magnoliopsida</taxon>
        <taxon>eudicotyledons</taxon>
        <taxon>Gunneridae</taxon>
        <taxon>Pentapetalae</taxon>
        <taxon>Saxifragales</taxon>
        <taxon>Crassulaceae</taxon>
        <taxon>Kalanchoe</taxon>
    </lineage>
</organism>
<dbReference type="InterPro" id="IPR041469">
    <property type="entry name" value="Subtilisin-like_FN3"/>
</dbReference>
<dbReference type="GO" id="GO:0006508">
    <property type="term" value="P:proteolysis"/>
    <property type="evidence" value="ECO:0007669"/>
    <property type="project" value="UniProtKB-KW"/>
</dbReference>
<dbReference type="CDD" id="cd04852">
    <property type="entry name" value="Peptidases_S8_3"/>
    <property type="match status" value="1"/>
</dbReference>
<dbReference type="InterPro" id="IPR023828">
    <property type="entry name" value="Peptidase_S8_Ser-AS"/>
</dbReference>
<evidence type="ECO:0000256" key="6">
    <source>
        <dbReference type="ARBA" id="ARBA00022801"/>
    </source>
</evidence>
<evidence type="ECO:0000256" key="11">
    <source>
        <dbReference type="SAM" id="SignalP"/>
    </source>
</evidence>
<evidence type="ECO:0000256" key="9">
    <source>
        <dbReference type="PIRSR" id="PIRSR615500-1"/>
    </source>
</evidence>
<feature type="active site" description="Charge relay system" evidence="9 10">
    <location>
        <position position="542"/>
    </location>
</feature>
<dbReference type="PROSITE" id="PS00138">
    <property type="entry name" value="SUBTILASE_SER"/>
    <property type="match status" value="1"/>
</dbReference>
<feature type="signal peptide" evidence="11">
    <location>
        <begin position="1"/>
        <end position="25"/>
    </location>
</feature>
<feature type="domain" description="Inhibitor I9" evidence="13">
    <location>
        <begin position="30"/>
        <end position="118"/>
    </location>
</feature>
<evidence type="ECO:0000256" key="2">
    <source>
        <dbReference type="ARBA" id="ARBA00011073"/>
    </source>
</evidence>
<name>A0A7N0SXL0_KALFE</name>
<evidence type="ECO:0000313" key="16">
    <source>
        <dbReference type="Proteomes" id="UP000594263"/>
    </source>
</evidence>
<dbReference type="Pfam" id="PF17766">
    <property type="entry name" value="fn3_6"/>
    <property type="match status" value="1"/>
</dbReference>
<dbReference type="Pfam" id="PF00082">
    <property type="entry name" value="Peptidase_S8"/>
    <property type="match status" value="1"/>
</dbReference>
<evidence type="ECO:0000256" key="5">
    <source>
        <dbReference type="ARBA" id="ARBA00022729"/>
    </source>
</evidence>
<dbReference type="InterPro" id="IPR015500">
    <property type="entry name" value="Peptidase_S8_subtilisin-rel"/>
</dbReference>
<evidence type="ECO:0000256" key="7">
    <source>
        <dbReference type="ARBA" id="ARBA00022825"/>
    </source>
</evidence>
<dbReference type="PANTHER" id="PTHR10795">
    <property type="entry name" value="PROPROTEIN CONVERTASE SUBTILISIN/KEXIN"/>
    <property type="match status" value="1"/>
</dbReference>
<dbReference type="Gene3D" id="3.30.70.80">
    <property type="entry name" value="Peptidase S8 propeptide/proteinase inhibitor I9"/>
    <property type="match status" value="1"/>
</dbReference>
<dbReference type="GO" id="GO:0004252">
    <property type="term" value="F:serine-type endopeptidase activity"/>
    <property type="evidence" value="ECO:0007669"/>
    <property type="project" value="UniProtKB-UniRule"/>
</dbReference>
<dbReference type="Gene3D" id="3.40.50.200">
    <property type="entry name" value="Peptidase S8/S53 domain"/>
    <property type="match status" value="1"/>
</dbReference>
<keyword evidence="16" id="KW-1185">Reference proteome</keyword>
<dbReference type="Pfam" id="PF05922">
    <property type="entry name" value="Inhibitor_I9"/>
    <property type="match status" value="1"/>
</dbReference>
<keyword evidence="6 10" id="KW-0378">Hydrolase</keyword>
<keyword evidence="3" id="KW-0964">Secreted</keyword>
<keyword evidence="4 10" id="KW-0645">Protease</keyword>
<feature type="domain" description="Subtilisin-like protease fibronectin type-III" evidence="14">
    <location>
        <begin position="656"/>
        <end position="759"/>
    </location>
</feature>
<dbReference type="InterPro" id="IPR037045">
    <property type="entry name" value="S8pro/Inhibitor_I9_sf"/>
</dbReference>
<dbReference type="CDD" id="cd02120">
    <property type="entry name" value="PA_subtilisin_like"/>
    <property type="match status" value="1"/>
</dbReference>